<dbReference type="Proteomes" id="UP001148662">
    <property type="component" value="Unassembled WGS sequence"/>
</dbReference>
<accession>A0ACC1RZH5</accession>
<protein>
    <submittedName>
        <fullName evidence="1">Uncharacterized protein</fullName>
    </submittedName>
</protein>
<proteinExistence type="predicted"/>
<gene>
    <name evidence="1" type="ORF">NM688_g7947</name>
</gene>
<reference evidence="1" key="1">
    <citation type="submission" date="2022-07" db="EMBL/GenBank/DDBJ databases">
        <title>Genome Sequence of Phlebia brevispora.</title>
        <authorList>
            <person name="Buettner E."/>
        </authorList>
    </citation>
    <scope>NUCLEOTIDE SEQUENCE</scope>
    <source>
        <strain evidence="1">MPL23</strain>
    </source>
</reference>
<dbReference type="EMBL" id="JANHOG010001994">
    <property type="protein sequence ID" value="KAJ3528779.1"/>
    <property type="molecule type" value="Genomic_DNA"/>
</dbReference>
<evidence type="ECO:0000313" key="1">
    <source>
        <dbReference type="EMBL" id="KAJ3528779.1"/>
    </source>
</evidence>
<sequence>MRSFTRFAAFVVASLTPRALAAIGPVTDLHIVNAAVTTDGFSRQAVLAEGVFPGPLIAGQKGDNFQINVIDELTNATMLKTTTIHWHGFFQHGTNWADGPAFVNQCPIASGDSFLYNFNVPDQAGSHFLCHACDGQLV</sequence>
<name>A0ACC1RZH5_9APHY</name>
<keyword evidence="2" id="KW-1185">Reference proteome</keyword>
<comment type="caution">
    <text evidence="1">The sequence shown here is derived from an EMBL/GenBank/DDBJ whole genome shotgun (WGS) entry which is preliminary data.</text>
</comment>
<evidence type="ECO:0000313" key="2">
    <source>
        <dbReference type="Proteomes" id="UP001148662"/>
    </source>
</evidence>
<organism evidence="1 2">
    <name type="scientific">Phlebia brevispora</name>
    <dbReference type="NCBI Taxonomy" id="194682"/>
    <lineage>
        <taxon>Eukaryota</taxon>
        <taxon>Fungi</taxon>
        <taxon>Dikarya</taxon>
        <taxon>Basidiomycota</taxon>
        <taxon>Agaricomycotina</taxon>
        <taxon>Agaricomycetes</taxon>
        <taxon>Polyporales</taxon>
        <taxon>Meruliaceae</taxon>
        <taxon>Phlebia</taxon>
    </lineage>
</organism>